<proteinExistence type="predicted"/>
<keyword evidence="3" id="KW-1185">Reference proteome</keyword>
<reference evidence="2 3" key="1">
    <citation type="submission" date="2022-07" db="EMBL/GenBank/DDBJ databases">
        <title>Methylomonas rivi sp. nov., Methylomonas rosea sp. nov., Methylomonas aureus sp. nov. and Methylomonas subterranea sp. nov., four novel methanotrophs isolated from a freshwater creek and the deep terrestrial subsurface.</title>
        <authorList>
            <person name="Abin C."/>
            <person name="Sankaranarayanan K."/>
            <person name="Garner C."/>
            <person name="Sindelar R."/>
            <person name="Kotary K."/>
            <person name="Garner R."/>
            <person name="Barclay S."/>
            <person name="Lawson P."/>
            <person name="Krumholz L."/>
        </authorList>
    </citation>
    <scope>NUCLEOTIDE SEQUENCE [LARGE SCALE GENOMIC DNA]</scope>
    <source>
        <strain evidence="2 3">WSC-6</strain>
    </source>
</reference>
<accession>A0ABT1U8H6</accession>
<sequence length="173" mass="19532">MKIILCFVFIALAGCNLEIDSLIETYGYEKKSDCNKENCLFNAAKIILYVSPEHQSVTYKLIQNSQELKNVVSITSYDSLKNCKVVSNKDFNCDDLESDDGVISGSNFRVDMSTNSIIKKEGTFSKYEAISGSKMVYYVSKLARLSKENIELIDNYGAYILFFLFLSLLGLKK</sequence>
<gene>
    <name evidence="2" type="ORF">NP596_16970</name>
</gene>
<dbReference type="Proteomes" id="UP001524586">
    <property type="component" value="Unassembled WGS sequence"/>
</dbReference>
<evidence type="ECO:0008006" key="4">
    <source>
        <dbReference type="Google" id="ProtNLM"/>
    </source>
</evidence>
<feature type="transmembrane region" description="Helical" evidence="1">
    <location>
        <begin position="156"/>
        <end position="171"/>
    </location>
</feature>
<evidence type="ECO:0000313" key="2">
    <source>
        <dbReference type="EMBL" id="MCQ8130154.1"/>
    </source>
</evidence>
<dbReference type="RefSeq" id="WP_256616579.1">
    <property type="nucleotide sequence ID" value="NZ_JANIBK010000130.1"/>
</dbReference>
<dbReference type="PROSITE" id="PS51257">
    <property type="entry name" value="PROKAR_LIPOPROTEIN"/>
    <property type="match status" value="1"/>
</dbReference>
<protein>
    <recommendedName>
        <fullName evidence="4">Lipoprotein</fullName>
    </recommendedName>
</protein>
<keyword evidence="1" id="KW-0812">Transmembrane</keyword>
<evidence type="ECO:0000313" key="3">
    <source>
        <dbReference type="Proteomes" id="UP001524586"/>
    </source>
</evidence>
<evidence type="ECO:0000256" key="1">
    <source>
        <dbReference type="SAM" id="Phobius"/>
    </source>
</evidence>
<organism evidence="2 3">
    <name type="scientific">Methylomonas rivi</name>
    <dbReference type="NCBI Taxonomy" id="2952226"/>
    <lineage>
        <taxon>Bacteria</taxon>
        <taxon>Pseudomonadati</taxon>
        <taxon>Pseudomonadota</taxon>
        <taxon>Gammaproteobacteria</taxon>
        <taxon>Methylococcales</taxon>
        <taxon>Methylococcaceae</taxon>
        <taxon>Methylomonas</taxon>
    </lineage>
</organism>
<dbReference type="EMBL" id="JANIBK010000130">
    <property type="protein sequence ID" value="MCQ8130154.1"/>
    <property type="molecule type" value="Genomic_DNA"/>
</dbReference>
<comment type="caution">
    <text evidence="2">The sequence shown here is derived from an EMBL/GenBank/DDBJ whole genome shotgun (WGS) entry which is preliminary data.</text>
</comment>
<keyword evidence="1" id="KW-0472">Membrane</keyword>
<keyword evidence="1" id="KW-1133">Transmembrane helix</keyword>
<name>A0ABT1U8H6_9GAMM</name>